<dbReference type="InterPro" id="IPR032474">
    <property type="entry name" value="Argonaute_N"/>
</dbReference>
<evidence type="ECO:0000259" key="3">
    <source>
        <dbReference type="PROSITE" id="PS50821"/>
    </source>
</evidence>
<dbReference type="Pfam" id="PF02170">
    <property type="entry name" value="PAZ"/>
    <property type="match status" value="1"/>
</dbReference>
<dbReference type="SUPFAM" id="SSF101690">
    <property type="entry name" value="PAZ domain"/>
    <property type="match status" value="1"/>
</dbReference>
<dbReference type="CDD" id="cd04657">
    <property type="entry name" value="Piwi_ago-like"/>
    <property type="match status" value="1"/>
</dbReference>
<protein>
    <recommendedName>
        <fullName evidence="7">Piwi domain-containing protein</fullName>
    </recommendedName>
</protein>
<dbReference type="InterPro" id="IPR036085">
    <property type="entry name" value="PAZ_dom_sf"/>
</dbReference>
<dbReference type="InterPro" id="IPR003100">
    <property type="entry name" value="PAZ_dom"/>
</dbReference>
<dbReference type="PROSITE" id="PS50822">
    <property type="entry name" value="PIWI"/>
    <property type="match status" value="1"/>
</dbReference>
<gene>
    <name evidence="5" type="ORF">BOTBODRAFT_117083</name>
</gene>
<proteinExistence type="inferred from homology"/>
<dbReference type="PROSITE" id="PS50821">
    <property type="entry name" value="PAZ"/>
    <property type="match status" value="1"/>
</dbReference>
<dbReference type="InterPro" id="IPR012337">
    <property type="entry name" value="RNaseH-like_sf"/>
</dbReference>
<dbReference type="SMART" id="SM00949">
    <property type="entry name" value="PAZ"/>
    <property type="match status" value="1"/>
</dbReference>
<sequence>MSGNQQRGRGRGAPRGRGGPPRGASPGGGQPQGGPPRGRGFAGGVVVGTRGGGGGGPRGGGGGGGRGGRAPPEVFSPGSPARLDQRLSTSSDLVAAFKKLEVKPEMPLRPGWGTVGRTNLLRANFFALKLPKNLIIYDYDVAITPNTDLRGPRKGRLLDLLEQTPEYAPFAGYISHDRGERLVSAKKLPQPSKVSITFFDEGQTGPGDRAPVYELEVKLVRTLNSSDVTLYLDGRPESRDYDILPLVSALNLVLQSHASKTGVRVGQNRYFFPSTQRYQLELGIEACQGFFMSVRPSYKQLMVNVNVCMTAFYMPGNLADAMMAFNRESGGMPREFSERLRVATTYLGYLKKRAIFRIIGTNARQTRFDCAELGGTVTVEKYFKDKYKIILKHPELPLVNLSGDRNKPNYVPPELCDILPNQAYRGTLSPNATAQMIQVACNPPAANASSIVSQGLPLLGLHPTAQANILTNFAISVSPDMACVPSRVLPAPRVTYKSGQPNVRDGSWNILGVKFHAGGDMTNWAVLLVQEGRRDEFRDASDPALTAFLKTFEAKCRSSGMVVGQGQPRIMVTPRLPSTREDPSRQRALTLIQNTLGPNSGRKPSFILVLLSGVDKYIYPGLKKMCDMSLGVHTVCMLLSKARQDKRQDQYFSNVALKVNAKLGGTNHLLAPESMQWLTTKKTMLVGIDVTHPSPGSMPGTPSIAAVVASIDDKFVQFPGSLEPQRNRKIKKDAEEGLATMMVERLQLYEKKSRTLPERVIVYRDGVSEGQFHLVLEKELPQILSAFRQFDTRSRGGPYRPTLSIIICGKRHHARFNATATDHMSRNGNTPPGTVVDQGITDIYNNDFYLQAHDGLQGHVRATHYTVVYDENKLTADTIQTGTNSASYMYARATKAVSLIPPAYYADLACERARAYLSVLLSGNDNRSSSSQDAERERIYQEALTLWGRGIHQDMKESMFYI</sequence>
<evidence type="ECO:0000313" key="5">
    <source>
        <dbReference type="EMBL" id="KDQ09564.1"/>
    </source>
</evidence>
<dbReference type="STRING" id="930990.A0A067M1W5"/>
<accession>A0A067M1W5</accession>
<dbReference type="AlphaFoldDB" id="A0A067M1W5"/>
<dbReference type="InterPro" id="IPR014811">
    <property type="entry name" value="ArgoL1"/>
</dbReference>
<dbReference type="HOGENOM" id="CLU_004544_4_1_1"/>
<dbReference type="InterPro" id="IPR032472">
    <property type="entry name" value="ArgoL2"/>
</dbReference>
<dbReference type="SMART" id="SM00950">
    <property type="entry name" value="Piwi"/>
    <property type="match status" value="1"/>
</dbReference>
<dbReference type="EMBL" id="KL198077">
    <property type="protein sequence ID" value="KDQ09564.1"/>
    <property type="molecule type" value="Genomic_DNA"/>
</dbReference>
<dbReference type="CDD" id="cd02846">
    <property type="entry name" value="PAZ_argonaute_like"/>
    <property type="match status" value="1"/>
</dbReference>
<dbReference type="InParanoid" id="A0A067M1W5"/>
<name>A0A067M1W5_BOTB1</name>
<dbReference type="OrthoDB" id="10252740at2759"/>
<comment type="similarity">
    <text evidence="1">Belongs to the argonaute family.</text>
</comment>
<dbReference type="Pfam" id="PF16486">
    <property type="entry name" value="ArgoN"/>
    <property type="match status" value="1"/>
</dbReference>
<evidence type="ECO:0000256" key="1">
    <source>
        <dbReference type="RuleBase" id="RU361178"/>
    </source>
</evidence>
<dbReference type="PANTHER" id="PTHR22891">
    <property type="entry name" value="EUKARYOTIC TRANSLATION INITIATION FACTOR 2C"/>
    <property type="match status" value="1"/>
</dbReference>
<evidence type="ECO:0000313" key="6">
    <source>
        <dbReference type="Proteomes" id="UP000027195"/>
    </source>
</evidence>
<dbReference type="SMART" id="SM01163">
    <property type="entry name" value="DUF1785"/>
    <property type="match status" value="1"/>
</dbReference>
<dbReference type="Gene3D" id="2.170.260.10">
    <property type="entry name" value="paz domain"/>
    <property type="match status" value="1"/>
</dbReference>
<dbReference type="InterPro" id="IPR045246">
    <property type="entry name" value="Piwi_ago-like"/>
</dbReference>
<reference evidence="6" key="1">
    <citation type="journal article" date="2014" name="Proc. Natl. Acad. Sci. U.S.A.">
        <title>Extensive sampling of basidiomycete genomes demonstrates inadequacy of the white-rot/brown-rot paradigm for wood decay fungi.</title>
        <authorList>
            <person name="Riley R."/>
            <person name="Salamov A.A."/>
            <person name="Brown D.W."/>
            <person name="Nagy L.G."/>
            <person name="Floudas D."/>
            <person name="Held B.W."/>
            <person name="Levasseur A."/>
            <person name="Lombard V."/>
            <person name="Morin E."/>
            <person name="Otillar R."/>
            <person name="Lindquist E.A."/>
            <person name="Sun H."/>
            <person name="LaButti K.M."/>
            <person name="Schmutz J."/>
            <person name="Jabbour D."/>
            <person name="Luo H."/>
            <person name="Baker S.E."/>
            <person name="Pisabarro A.G."/>
            <person name="Walton J.D."/>
            <person name="Blanchette R.A."/>
            <person name="Henrissat B."/>
            <person name="Martin F."/>
            <person name="Cullen D."/>
            <person name="Hibbett D.S."/>
            <person name="Grigoriev I.V."/>
        </authorList>
    </citation>
    <scope>NUCLEOTIDE SEQUENCE [LARGE SCALE GENOMIC DNA]</scope>
    <source>
        <strain evidence="6">FD-172 SS1</strain>
    </source>
</reference>
<dbReference type="InterPro" id="IPR036397">
    <property type="entry name" value="RNaseH_sf"/>
</dbReference>
<dbReference type="GO" id="GO:0003723">
    <property type="term" value="F:RNA binding"/>
    <property type="evidence" value="ECO:0007669"/>
    <property type="project" value="InterPro"/>
</dbReference>
<dbReference type="Proteomes" id="UP000027195">
    <property type="component" value="Unassembled WGS sequence"/>
</dbReference>
<keyword evidence="6" id="KW-1185">Reference proteome</keyword>
<feature type="domain" description="Piwi" evidence="4">
    <location>
        <begin position="606"/>
        <end position="918"/>
    </location>
</feature>
<dbReference type="Pfam" id="PF08699">
    <property type="entry name" value="ArgoL1"/>
    <property type="match status" value="1"/>
</dbReference>
<dbReference type="Gene3D" id="3.40.50.2300">
    <property type="match status" value="1"/>
</dbReference>
<feature type="domain" description="PAZ" evidence="3">
    <location>
        <begin position="321"/>
        <end position="420"/>
    </location>
</feature>
<dbReference type="SUPFAM" id="SSF53098">
    <property type="entry name" value="Ribonuclease H-like"/>
    <property type="match status" value="1"/>
</dbReference>
<evidence type="ECO:0000256" key="2">
    <source>
        <dbReference type="SAM" id="MobiDB-lite"/>
    </source>
</evidence>
<dbReference type="Pfam" id="PF02171">
    <property type="entry name" value="Piwi"/>
    <property type="match status" value="1"/>
</dbReference>
<organism evidence="5 6">
    <name type="scientific">Botryobasidium botryosum (strain FD-172 SS1)</name>
    <dbReference type="NCBI Taxonomy" id="930990"/>
    <lineage>
        <taxon>Eukaryota</taxon>
        <taxon>Fungi</taxon>
        <taxon>Dikarya</taxon>
        <taxon>Basidiomycota</taxon>
        <taxon>Agaricomycotina</taxon>
        <taxon>Agaricomycetes</taxon>
        <taxon>Cantharellales</taxon>
        <taxon>Botryobasidiaceae</taxon>
        <taxon>Botryobasidium</taxon>
    </lineage>
</organism>
<evidence type="ECO:0000259" key="4">
    <source>
        <dbReference type="PROSITE" id="PS50822"/>
    </source>
</evidence>
<evidence type="ECO:0008006" key="7">
    <source>
        <dbReference type="Google" id="ProtNLM"/>
    </source>
</evidence>
<dbReference type="Gene3D" id="3.30.420.10">
    <property type="entry name" value="Ribonuclease H-like superfamily/Ribonuclease H"/>
    <property type="match status" value="1"/>
</dbReference>
<feature type="compositionally biased region" description="Gly residues" evidence="2">
    <location>
        <begin position="15"/>
        <end position="68"/>
    </location>
</feature>
<feature type="region of interest" description="Disordered" evidence="2">
    <location>
        <begin position="1"/>
        <end position="84"/>
    </location>
</feature>
<dbReference type="Pfam" id="PF16488">
    <property type="entry name" value="ArgoL2"/>
    <property type="match status" value="1"/>
</dbReference>
<dbReference type="InterPro" id="IPR003165">
    <property type="entry name" value="Piwi"/>
</dbReference>